<dbReference type="Proteomes" id="UP000613193">
    <property type="component" value="Unassembled WGS sequence"/>
</dbReference>
<dbReference type="PANTHER" id="PTHR46577">
    <property type="entry name" value="HTH-TYPE TRANSCRIPTIONAL REGULATORY PROTEIN GABR"/>
    <property type="match status" value="1"/>
</dbReference>
<feature type="domain" description="HTH gntR-type" evidence="6">
    <location>
        <begin position="2"/>
        <end position="70"/>
    </location>
</feature>
<dbReference type="Gene3D" id="3.90.1150.10">
    <property type="entry name" value="Aspartate Aminotransferase, domain 1"/>
    <property type="match status" value="1"/>
</dbReference>
<dbReference type="GO" id="GO:0030170">
    <property type="term" value="F:pyridoxal phosphate binding"/>
    <property type="evidence" value="ECO:0007669"/>
    <property type="project" value="InterPro"/>
</dbReference>
<dbReference type="Gene3D" id="3.40.640.10">
    <property type="entry name" value="Type I PLP-dependent aspartate aminotransferase-like (Major domain)"/>
    <property type="match status" value="1"/>
</dbReference>
<dbReference type="InterPro" id="IPR051446">
    <property type="entry name" value="HTH_trans_reg/aminotransferase"/>
</dbReference>
<dbReference type="InterPro" id="IPR036388">
    <property type="entry name" value="WH-like_DNA-bd_sf"/>
</dbReference>
<keyword evidence="3" id="KW-0805">Transcription regulation</keyword>
<keyword evidence="7" id="KW-0808">Transferase</keyword>
<dbReference type="PROSITE" id="PS50949">
    <property type="entry name" value="HTH_GNTR"/>
    <property type="match status" value="1"/>
</dbReference>
<dbReference type="GO" id="GO:0003677">
    <property type="term" value="F:DNA binding"/>
    <property type="evidence" value="ECO:0007669"/>
    <property type="project" value="UniProtKB-KW"/>
</dbReference>
<comment type="similarity">
    <text evidence="1">In the C-terminal section; belongs to the class-I pyridoxal-phosphate-dependent aminotransferase family.</text>
</comment>
<dbReference type="Pfam" id="PF00155">
    <property type="entry name" value="Aminotran_1_2"/>
    <property type="match status" value="1"/>
</dbReference>
<dbReference type="AlphaFoldDB" id="A0A934PSN6"/>
<dbReference type="EMBL" id="JAEHFW010000001">
    <property type="protein sequence ID" value="MBK0379349.1"/>
    <property type="molecule type" value="Genomic_DNA"/>
</dbReference>
<keyword evidence="7" id="KW-0032">Aminotransferase</keyword>
<dbReference type="CDD" id="cd00609">
    <property type="entry name" value="AAT_like"/>
    <property type="match status" value="1"/>
</dbReference>
<evidence type="ECO:0000313" key="8">
    <source>
        <dbReference type="Proteomes" id="UP000613193"/>
    </source>
</evidence>
<dbReference type="InterPro" id="IPR036390">
    <property type="entry name" value="WH_DNA-bd_sf"/>
</dbReference>
<dbReference type="InterPro" id="IPR000524">
    <property type="entry name" value="Tscrpt_reg_HTH_GntR"/>
</dbReference>
<dbReference type="InterPro" id="IPR015424">
    <property type="entry name" value="PyrdxlP-dep_Trfase"/>
</dbReference>
<keyword evidence="4" id="KW-0238">DNA-binding</keyword>
<dbReference type="Pfam" id="PF00392">
    <property type="entry name" value="GntR"/>
    <property type="match status" value="1"/>
</dbReference>
<dbReference type="SUPFAM" id="SSF53383">
    <property type="entry name" value="PLP-dependent transferases"/>
    <property type="match status" value="1"/>
</dbReference>
<dbReference type="InterPro" id="IPR015421">
    <property type="entry name" value="PyrdxlP-dep_Trfase_major"/>
</dbReference>
<evidence type="ECO:0000313" key="7">
    <source>
        <dbReference type="EMBL" id="MBK0379349.1"/>
    </source>
</evidence>
<sequence>MAYLYDRIASDIEQQIAQSVLRVGDKLPSLRLICERYGVSQSTALQAYYQLEARSLIESRPRSGYFVHRSPKRQLPLPEISAPGQAASGELHGIISRVYRDMGRDGAVPLSLGAPALALLPVAKLNKGLVKATRSLAGSGLAYEQVQGNANLRRQVARFYGGNAEDLVVTAGCMEALSLSLMAVTQRGDTIAVESPVYFGILQLAQSLGLAVMELPTHPQTGVEIDALKKALNKVNAVLLVSNFNNPLGSLMPDAHKKEVVRLIQHYGVPLIEDDLYGEVYFGAERPRSCRSFDDSGLVLWCSSVSKTLAPGYRVGWVAPGKFRDEVLRLKLYHSIAGTTITQEVIAGFLETGRYAHHLRSLRHTLQANALRYTRAIADYFPEGTKISRPQGGFMLWVELAAKTDSVALYERAMRQGISIAPGNMFSLQDQYRNCMRLSYGMPWNSTIEDALKRLGKLMI</sequence>
<keyword evidence="5" id="KW-0804">Transcription</keyword>
<proteinExistence type="inferred from homology"/>
<evidence type="ECO:0000256" key="2">
    <source>
        <dbReference type="ARBA" id="ARBA00022898"/>
    </source>
</evidence>
<dbReference type="InterPro" id="IPR015422">
    <property type="entry name" value="PyrdxlP-dep_Trfase_small"/>
</dbReference>
<evidence type="ECO:0000256" key="5">
    <source>
        <dbReference type="ARBA" id="ARBA00023163"/>
    </source>
</evidence>
<organism evidence="7 8">
    <name type="scientific">Mucilaginibacter segetis</name>
    <dbReference type="NCBI Taxonomy" id="2793071"/>
    <lineage>
        <taxon>Bacteria</taxon>
        <taxon>Pseudomonadati</taxon>
        <taxon>Bacteroidota</taxon>
        <taxon>Sphingobacteriia</taxon>
        <taxon>Sphingobacteriales</taxon>
        <taxon>Sphingobacteriaceae</taxon>
        <taxon>Mucilaginibacter</taxon>
    </lineage>
</organism>
<name>A0A934PSN6_9SPHI</name>
<gene>
    <name evidence="7" type="ORF">I5M19_08530</name>
</gene>
<protein>
    <submittedName>
        <fullName evidence="7">PLP-dependent aminotransferase family protein</fullName>
    </submittedName>
</protein>
<dbReference type="GO" id="GO:0008483">
    <property type="term" value="F:transaminase activity"/>
    <property type="evidence" value="ECO:0007669"/>
    <property type="project" value="UniProtKB-KW"/>
</dbReference>
<accession>A0A934PSN6</accession>
<evidence type="ECO:0000256" key="1">
    <source>
        <dbReference type="ARBA" id="ARBA00005384"/>
    </source>
</evidence>
<dbReference type="PANTHER" id="PTHR46577:SF2">
    <property type="entry name" value="TRANSCRIPTIONAL REGULATORY PROTEIN"/>
    <property type="match status" value="1"/>
</dbReference>
<evidence type="ECO:0000256" key="4">
    <source>
        <dbReference type="ARBA" id="ARBA00023125"/>
    </source>
</evidence>
<dbReference type="Gene3D" id="1.10.10.10">
    <property type="entry name" value="Winged helix-like DNA-binding domain superfamily/Winged helix DNA-binding domain"/>
    <property type="match status" value="1"/>
</dbReference>
<dbReference type="RefSeq" id="WP_200065783.1">
    <property type="nucleotide sequence ID" value="NZ_JAEHFW010000001.1"/>
</dbReference>
<dbReference type="InterPro" id="IPR004839">
    <property type="entry name" value="Aminotransferase_I/II_large"/>
</dbReference>
<evidence type="ECO:0000259" key="6">
    <source>
        <dbReference type="PROSITE" id="PS50949"/>
    </source>
</evidence>
<reference evidence="7" key="1">
    <citation type="submission" date="2020-12" db="EMBL/GenBank/DDBJ databases">
        <title>Bacterial novel species Mucilaginibacter sp. SD-g isolated from soil.</title>
        <authorList>
            <person name="Jung H.-Y."/>
        </authorList>
    </citation>
    <scope>NUCLEOTIDE SEQUENCE</scope>
    <source>
        <strain evidence="7">SD-g</strain>
    </source>
</reference>
<keyword evidence="2" id="KW-0663">Pyridoxal phosphate</keyword>
<dbReference type="GO" id="GO:0003700">
    <property type="term" value="F:DNA-binding transcription factor activity"/>
    <property type="evidence" value="ECO:0007669"/>
    <property type="project" value="InterPro"/>
</dbReference>
<dbReference type="CDD" id="cd07377">
    <property type="entry name" value="WHTH_GntR"/>
    <property type="match status" value="1"/>
</dbReference>
<comment type="caution">
    <text evidence="7">The sequence shown here is derived from an EMBL/GenBank/DDBJ whole genome shotgun (WGS) entry which is preliminary data.</text>
</comment>
<dbReference type="SMART" id="SM00345">
    <property type="entry name" value="HTH_GNTR"/>
    <property type="match status" value="1"/>
</dbReference>
<keyword evidence="8" id="KW-1185">Reference proteome</keyword>
<evidence type="ECO:0000256" key="3">
    <source>
        <dbReference type="ARBA" id="ARBA00023015"/>
    </source>
</evidence>
<dbReference type="SUPFAM" id="SSF46785">
    <property type="entry name" value="Winged helix' DNA-binding domain"/>
    <property type="match status" value="1"/>
</dbReference>